<evidence type="ECO:0000313" key="3">
    <source>
        <dbReference type="Proteomes" id="UP000473278"/>
    </source>
</evidence>
<protein>
    <submittedName>
        <fullName evidence="2">Alpha/beta hydrolase</fullName>
    </submittedName>
</protein>
<dbReference type="PANTHER" id="PTHR11440">
    <property type="entry name" value="LECITHIN-CHOLESTEROL ACYLTRANSFERASE-RELATED"/>
    <property type="match status" value="1"/>
</dbReference>
<organism evidence="2 3">
    <name type="scientific">Halalkalibaculum roseum</name>
    <dbReference type="NCBI Taxonomy" id="2709311"/>
    <lineage>
        <taxon>Bacteria</taxon>
        <taxon>Pseudomonadati</taxon>
        <taxon>Balneolota</taxon>
        <taxon>Balneolia</taxon>
        <taxon>Balneolales</taxon>
        <taxon>Balneolaceae</taxon>
        <taxon>Halalkalibaculum</taxon>
    </lineage>
</organism>
<dbReference type="Proteomes" id="UP000473278">
    <property type="component" value="Unassembled WGS sequence"/>
</dbReference>
<feature type="domain" description="AB hydrolase-1" evidence="1">
    <location>
        <begin position="30"/>
        <end position="161"/>
    </location>
</feature>
<dbReference type="InterPro" id="IPR000073">
    <property type="entry name" value="AB_hydrolase_1"/>
</dbReference>
<dbReference type="AlphaFoldDB" id="A0A6M1SVU3"/>
<evidence type="ECO:0000259" key="1">
    <source>
        <dbReference type="Pfam" id="PF00561"/>
    </source>
</evidence>
<accession>A0A6M1SVU3</accession>
<name>A0A6M1SVU3_9BACT</name>
<comment type="caution">
    <text evidence="2">The sequence shown here is derived from an EMBL/GenBank/DDBJ whole genome shotgun (WGS) entry which is preliminary data.</text>
</comment>
<sequence length="286" mass="32589">MIEQFDTKKWLKKLQLSEFPEPEHVELKYPVLLCHGYGAIASLVKPSPLYDVAMFLRAHNIQAFAPNIVPYATIEIRAENWVRVINRLFDQLSHQKLNIIAHSMAGLDIRYALSKMDITDHVASFTTISTPHRGTSLAELSLKTPDAIKDKMADLLDWMGNRVYPGTKSDSVGSAEQLTRSYVNEQFNPNIPDVDSIPYYSFSSAVGKGTPHPIKVISRYQNNYIFQQEGINDGMVSVESSIWGEHFKTSNISHLEQMNLRVKDDRTTLFESFWMDVVRTLQEKGH</sequence>
<dbReference type="GO" id="GO:0016787">
    <property type="term" value="F:hydrolase activity"/>
    <property type="evidence" value="ECO:0007669"/>
    <property type="project" value="UniProtKB-KW"/>
</dbReference>
<dbReference type="Pfam" id="PF00561">
    <property type="entry name" value="Abhydrolase_1"/>
    <property type="match status" value="1"/>
</dbReference>
<dbReference type="InterPro" id="IPR029058">
    <property type="entry name" value="AB_hydrolase_fold"/>
</dbReference>
<proteinExistence type="predicted"/>
<dbReference type="SUPFAM" id="SSF53474">
    <property type="entry name" value="alpha/beta-Hydrolases"/>
    <property type="match status" value="1"/>
</dbReference>
<dbReference type="Gene3D" id="3.40.50.1820">
    <property type="entry name" value="alpha/beta hydrolase"/>
    <property type="match status" value="1"/>
</dbReference>
<reference evidence="2 3" key="1">
    <citation type="submission" date="2020-02" db="EMBL/GenBank/DDBJ databases">
        <title>Balneolaceae bacterium YR4-1, complete genome.</title>
        <authorList>
            <person name="Li Y."/>
            <person name="Wu S."/>
        </authorList>
    </citation>
    <scope>NUCLEOTIDE SEQUENCE [LARGE SCALE GENOMIC DNA]</scope>
    <source>
        <strain evidence="2 3">YR4-1</strain>
    </source>
</reference>
<keyword evidence="3" id="KW-1185">Reference proteome</keyword>
<keyword evidence="2" id="KW-0378">Hydrolase</keyword>
<evidence type="ECO:0000313" key="2">
    <source>
        <dbReference type="EMBL" id="NGP77110.1"/>
    </source>
</evidence>
<gene>
    <name evidence="2" type="ORF">G3570_10730</name>
</gene>
<dbReference type="RefSeq" id="WP_165142152.1">
    <property type="nucleotide sequence ID" value="NZ_JAALLT010000003.1"/>
</dbReference>
<dbReference type="EMBL" id="JAALLT010000003">
    <property type="protein sequence ID" value="NGP77110.1"/>
    <property type="molecule type" value="Genomic_DNA"/>
</dbReference>